<keyword evidence="3" id="KW-1185">Reference proteome</keyword>
<evidence type="ECO:0000313" key="3">
    <source>
        <dbReference type="Proteomes" id="UP000005204"/>
    </source>
</evidence>
<reference evidence="2" key="2">
    <citation type="submission" date="2022-06" db="UniProtKB">
        <authorList>
            <consortium name="EnsemblMetazoa"/>
        </authorList>
    </citation>
    <scope>IDENTIFICATION</scope>
    <source>
        <strain evidence="2">p50T (Dazao)</strain>
    </source>
</reference>
<dbReference type="KEGG" id="bmor:119630348"/>
<feature type="chain" id="PRO_5035914316" evidence="1">
    <location>
        <begin position="21"/>
        <end position="221"/>
    </location>
</feature>
<dbReference type="GeneID" id="119630348"/>
<dbReference type="RefSeq" id="XP_037875345.1">
    <property type="nucleotide sequence ID" value="XM_038019417.2"/>
</dbReference>
<keyword evidence="1" id="KW-0732">Signal</keyword>
<evidence type="ECO:0000256" key="1">
    <source>
        <dbReference type="SAM" id="SignalP"/>
    </source>
</evidence>
<reference evidence="3" key="1">
    <citation type="journal article" date="2008" name="Insect Biochem. Mol. Biol.">
        <title>The genome of a lepidopteran model insect, the silkworm Bombyx mori.</title>
        <authorList>
            <consortium name="International Silkworm Genome Consortium"/>
        </authorList>
    </citation>
    <scope>NUCLEOTIDE SEQUENCE [LARGE SCALE GENOMIC DNA]</scope>
    <source>
        <strain evidence="3">p50T</strain>
    </source>
</reference>
<name>A0A8R2R7M7_BOMMO</name>
<evidence type="ECO:0000313" key="2">
    <source>
        <dbReference type="EnsemblMetazoa" id="XP_037875345.1"/>
    </source>
</evidence>
<dbReference type="AlphaFoldDB" id="A0A8R2R7M7"/>
<sequence length="221" mass="25383">MESWFCLCLLLSVSCGVVKCLGIEQFWTDDYKTFENVYGKTSDKEIYGATLPPAVKQGVKREASEKKEHHQLKYDRDAFDIHTADTNTESKKPAISTQSFIKYTDFIPIAHTTDPENYGYLKQLENYEKDNSKFSAPFLTASFKSHASNTYKSIRDIIESDQHKNTLDSVTVSENKLKNRPVRFRNDSLKSKCISGRCNKISSIRGTKPYVARIKHRIVKY</sequence>
<accession>A0A8R2R7M7</accession>
<organism evidence="2 3">
    <name type="scientific">Bombyx mori</name>
    <name type="common">Silk moth</name>
    <dbReference type="NCBI Taxonomy" id="7091"/>
    <lineage>
        <taxon>Eukaryota</taxon>
        <taxon>Metazoa</taxon>
        <taxon>Ecdysozoa</taxon>
        <taxon>Arthropoda</taxon>
        <taxon>Hexapoda</taxon>
        <taxon>Insecta</taxon>
        <taxon>Pterygota</taxon>
        <taxon>Neoptera</taxon>
        <taxon>Endopterygota</taxon>
        <taxon>Lepidoptera</taxon>
        <taxon>Glossata</taxon>
        <taxon>Ditrysia</taxon>
        <taxon>Bombycoidea</taxon>
        <taxon>Bombycidae</taxon>
        <taxon>Bombycinae</taxon>
        <taxon>Bombyx</taxon>
    </lineage>
</organism>
<protein>
    <submittedName>
        <fullName evidence="2">Uncharacterized protein</fullName>
    </submittedName>
</protein>
<proteinExistence type="predicted"/>
<feature type="signal peptide" evidence="1">
    <location>
        <begin position="1"/>
        <end position="20"/>
    </location>
</feature>
<dbReference type="EnsemblMetazoa" id="XM_038019417.1">
    <property type="protein sequence ID" value="XP_037875345.1"/>
    <property type="gene ID" value="LOC119630348"/>
</dbReference>
<dbReference type="Proteomes" id="UP000005204">
    <property type="component" value="Unassembled WGS sequence"/>
</dbReference>